<sequence>MNFGGEVVQRRVGRLGWMKPKPSGEKEEEGEWWEDISSNTWWASQKT</sequence>
<dbReference type="EMBL" id="JAAIUW010000008">
    <property type="protein sequence ID" value="KAF7820131.1"/>
    <property type="molecule type" value="Genomic_DNA"/>
</dbReference>
<dbReference type="AlphaFoldDB" id="A0A834WI19"/>
<protein>
    <submittedName>
        <fullName evidence="1">Uncharacterized protein</fullName>
    </submittedName>
</protein>
<organism evidence="1 2">
    <name type="scientific">Senna tora</name>
    <dbReference type="NCBI Taxonomy" id="362788"/>
    <lineage>
        <taxon>Eukaryota</taxon>
        <taxon>Viridiplantae</taxon>
        <taxon>Streptophyta</taxon>
        <taxon>Embryophyta</taxon>
        <taxon>Tracheophyta</taxon>
        <taxon>Spermatophyta</taxon>
        <taxon>Magnoliopsida</taxon>
        <taxon>eudicotyledons</taxon>
        <taxon>Gunneridae</taxon>
        <taxon>Pentapetalae</taxon>
        <taxon>rosids</taxon>
        <taxon>fabids</taxon>
        <taxon>Fabales</taxon>
        <taxon>Fabaceae</taxon>
        <taxon>Caesalpinioideae</taxon>
        <taxon>Cassia clade</taxon>
        <taxon>Senna</taxon>
    </lineage>
</organism>
<keyword evidence="2" id="KW-1185">Reference proteome</keyword>
<name>A0A834WI19_9FABA</name>
<comment type="caution">
    <text evidence="1">The sequence shown here is derived from an EMBL/GenBank/DDBJ whole genome shotgun (WGS) entry which is preliminary data.</text>
</comment>
<evidence type="ECO:0000313" key="1">
    <source>
        <dbReference type="EMBL" id="KAF7820131.1"/>
    </source>
</evidence>
<dbReference type="Proteomes" id="UP000634136">
    <property type="component" value="Unassembled WGS sequence"/>
</dbReference>
<reference evidence="1" key="1">
    <citation type="submission" date="2020-09" db="EMBL/GenBank/DDBJ databases">
        <title>Genome-Enabled Discovery of Anthraquinone Biosynthesis in Senna tora.</title>
        <authorList>
            <person name="Kang S.-H."/>
            <person name="Pandey R.P."/>
            <person name="Lee C.-M."/>
            <person name="Sim J.-S."/>
            <person name="Jeong J.-T."/>
            <person name="Choi B.-S."/>
            <person name="Jung M."/>
            <person name="Ginzburg D."/>
            <person name="Zhao K."/>
            <person name="Won S.Y."/>
            <person name="Oh T.-J."/>
            <person name="Yu Y."/>
            <person name="Kim N.-H."/>
            <person name="Lee O.R."/>
            <person name="Lee T.-H."/>
            <person name="Bashyal P."/>
            <person name="Kim T.-S."/>
            <person name="Lee W.-H."/>
            <person name="Kawkins C."/>
            <person name="Kim C.-K."/>
            <person name="Kim J.S."/>
            <person name="Ahn B.O."/>
            <person name="Rhee S.Y."/>
            <person name="Sohng J.K."/>
        </authorList>
    </citation>
    <scope>NUCLEOTIDE SEQUENCE</scope>
    <source>
        <tissue evidence="1">Leaf</tissue>
    </source>
</reference>
<gene>
    <name evidence="1" type="ORF">G2W53_025586</name>
</gene>
<proteinExistence type="predicted"/>
<evidence type="ECO:0000313" key="2">
    <source>
        <dbReference type="Proteomes" id="UP000634136"/>
    </source>
</evidence>
<accession>A0A834WI19</accession>